<dbReference type="InterPro" id="IPR031552">
    <property type="entry name" value="ParE-like_toxin"/>
</dbReference>
<dbReference type="Gene3D" id="3.30.2310.20">
    <property type="entry name" value="RelE-like"/>
    <property type="match status" value="1"/>
</dbReference>
<dbReference type="Pfam" id="PF15781">
    <property type="entry name" value="ParE-like_toxin"/>
    <property type="match status" value="1"/>
</dbReference>
<accession>A0A0C1Z4A7</accession>
<dbReference type="PATRIC" id="fig|1229493.5.peg.3777"/>
<dbReference type="RefSeq" id="WP_020195256.1">
    <property type="nucleotide sequence ID" value="NZ_BAOH01000018.1"/>
</dbReference>
<dbReference type="AlphaFoldDB" id="A0A0C1Z4A7"/>
<evidence type="ECO:0000313" key="1">
    <source>
        <dbReference type="EMBL" id="KIF50954.1"/>
    </source>
</evidence>
<dbReference type="SUPFAM" id="SSF143011">
    <property type="entry name" value="RelE-like"/>
    <property type="match status" value="1"/>
</dbReference>
<organism evidence="1 2">
    <name type="scientific">Vibrio owensii CAIM 1854 = LMG 25443</name>
    <dbReference type="NCBI Taxonomy" id="1229493"/>
    <lineage>
        <taxon>Bacteria</taxon>
        <taxon>Pseudomonadati</taxon>
        <taxon>Pseudomonadota</taxon>
        <taxon>Gammaproteobacteria</taxon>
        <taxon>Vibrionales</taxon>
        <taxon>Vibrionaceae</taxon>
        <taxon>Vibrio</taxon>
    </lineage>
</organism>
<sequence length="107" mass="12627">MSEEQREIEVFEARRFTKALSKLPTKQLSTVEDEIEKIIANPEIGQQKKGDLSHLRVHKFKVNKQELLLGYSWVDNELRLYLLSLGSHENFYTDLKNQRKNDLKLIN</sequence>
<protein>
    <submittedName>
        <fullName evidence="1">Addiction module toxin RelE</fullName>
    </submittedName>
</protein>
<comment type="caution">
    <text evidence="1">The sequence shown here is derived from an EMBL/GenBank/DDBJ whole genome shotgun (WGS) entry which is preliminary data.</text>
</comment>
<evidence type="ECO:0000313" key="2">
    <source>
        <dbReference type="Proteomes" id="UP000031586"/>
    </source>
</evidence>
<dbReference type="EMBL" id="JPRD01000044">
    <property type="protein sequence ID" value="KIF50954.1"/>
    <property type="molecule type" value="Genomic_DNA"/>
</dbReference>
<gene>
    <name evidence="1" type="ORF">H735_21865</name>
</gene>
<reference evidence="1 2" key="1">
    <citation type="submission" date="2014-07" db="EMBL/GenBank/DDBJ databases">
        <title>Unique and conserved regions in Vibrio harveyi and related species in comparison with the shrimp pathogen Vibrio harveyi CAIM 1792.</title>
        <authorList>
            <person name="Espinoza-Valles I."/>
            <person name="Vora G."/>
            <person name="Leekitcharoenphon P."/>
            <person name="Ussery D."/>
            <person name="Hoj L."/>
            <person name="Gomez-Gil B."/>
        </authorList>
    </citation>
    <scope>NUCLEOTIDE SEQUENCE [LARGE SCALE GENOMIC DNA]</scope>
    <source>
        <strain evidence="2">CAIM 1854 / LMG 25443</strain>
    </source>
</reference>
<proteinExistence type="predicted"/>
<name>A0A0C1Z4A7_9VIBR</name>
<dbReference type="Proteomes" id="UP000031586">
    <property type="component" value="Unassembled WGS sequence"/>
</dbReference>
<dbReference type="InterPro" id="IPR035093">
    <property type="entry name" value="RelE/ParE_toxin_dom_sf"/>
</dbReference>